<feature type="region of interest" description="Disordered" evidence="4">
    <location>
        <begin position="1107"/>
        <end position="1244"/>
    </location>
</feature>
<dbReference type="InterPro" id="IPR052178">
    <property type="entry name" value="Sec_Metab_Biosynth_SDR"/>
</dbReference>
<feature type="compositionally biased region" description="Low complexity" evidence="4">
    <location>
        <begin position="257"/>
        <end position="275"/>
    </location>
</feature>
<comment type="similarity">
    <text evidence="1">Belongs to the short-chain dehydrogenases/reductases (SDR) family.</text>
</comment>
<dbReference type="GO" id="GO:0016491">
    <property type="term" value="F:oxidoreductase activity"/>
    <property type="evidence" value="ECO:0007669"/>
    <property type="project" value="UniProtKB-KW"/>
</dbReference>
<dbReference type="InterPro" id="IPR019190">
    <property type="entry name" value="EXOV"/>
</dbReference>
<dbReference type="InterPro" id="IPR036291">
    <property type="entry name" value="NAD(P)-bd_dom_sf"/>
</dbReference>
<dbReference type="PANTHER" id="PTHR43618:SF8">
    <property type="entry name" value="7ALPHA-HYDROXYSTEROID DEHYDROGENASE"/>
    <property type="match status" value="1"/>
</dbReference>
<dbReference type="Pfam" id="PF13561">
    <property type="entry name" value="adh_short_C2"/>
    <property type="match status" value="1"/>
</dbReference>
<dbReference type="Gene3D" id="3.40.50.720">
    <property type="entry name" value="NAD(P)-binding Rossmann-like Domain"/>
    <property type="match status" value="1"/>
</dbReference>
<dbReference type="FunFam" id="3.40.50.720:FF:000084">
    <property type="entry name" value="Short-chain dehydrogenase reductase"/>
    <property type="match status" value="1"/>
</dbReference>
<dbReference type="PANTHER" id="PTHR43618">
    <property type="entry name" value="7-ALPHA-HYDROXYSTEROID DEHYDROGENASE"/>
    <property type="match status" value="1"/>
</dbReference>
<accession>A0A5N5QF68</accession>
<dbReference type="OrthoDB" id="2898618at2759"/>
<dbReference type="Pfam" id="PF13489">
    <property type="entry name" value="Methyltransf_23"/>
    <property type="match status" value="1"/>
</dbReference>
<dbReference type="InterPro" id="IPR020904">
    <property type="entry name" value="Sc_DH/Rdtase_CS"/>
</dbReference>
<dbReference type="GO" id="GO:0045145">
    <property type="term" value="F:single-stranded DNA 5'-3' DNA exonuclease activity"/>
    <property type="evidence" value="ECO:0007669"/>
    <property type="project" value="InterPro"/>
</dbReference>
<organism evidence="5 6">
    <name type="scientific">Ceratobasidium theobromae</name>
    <dbReference type="NCBI Taxonomy" id="1582974"/>
    <lineage>
        <taxon>Eukaryota</taxon>
        <taxon>Fungi</taxon>
        <taxon>Dikarya</taxon>
        <taxon>Basidiomycota</taxon>
        <taxon>Agaricomycotina</taxon>
        <taxon>Agaricomycetes</taxon>
        <taxon>Cantharellales</taxon>
        <taxon>Ceratobasidiaceae</taxon>
        <taxon>Ceratobasidium</taxon>
    </lineage>
</organism>
<comment type="caution">
    <text evidence="5">The sequence shown here is derived from an EMBL/GenBank/DDBJ whole genome shotgun (WGS) entry which is preliminary data.</text>
</comment>
<feature type="compositionally biased region" description="Basic and acidic residues" evidence="4">
    <location>
        <begin position="1140"/>
        <end position="1151"/>
    </location>
</feature>
<evidence type="ECO:0000256" key="4">
    <source>
        <dbReference type="SAM" id="MobiDB-lite"/>
    </source>
</evidence>
<evidence type="ECO:0000256" key="3">
    <source>
        <dbReference type="ARBA" id="ARBA00023002"/>
    </source>
</evidence>
<feature type="compositionally biased region" description="Basic and acidic residues" evidence="4">
    <location>
        <begin position="1214"/>
        <end position="1225"/>
    </location>
</feature>
<dbReference type="Proteomes" id="UP000383932">
    <property type="component" value="Unassembled WGS sequence"/>
</dbReference>
<dbReference type="PRINTS" id="PR00081">
    <property type="entry name" value="GDHRDH"/>
</dbReference>
<protein>
    <submittedName>
        <fullName evidence="5">Uncharacterized protein</fullName>
    </submittedName>
</protein>
<proteinExistence type="inferred from homology"/>
<keyword evidence="2" id="KW-0521">NADP</keyword>
<dbReference type="Pfam" id="PF09810">
    <property type="entry name" value="Exo5"/>
    <property type="match status" value="2"/>
</dbReference>
<dbReference type="SUPFAM" id="SSF53335">
    <property type="entry name" value="S-adenosyl-L-methionine-dependent methyltransferases"/>
    <property type="match status" value="1"/>
</dbReference>
<feature type="compositionally biased region" description="Basic and acidic residues" evidence="4">
    <location>
        <begin position="1174"/>
        <end position="1186"/>
    </location>
</feature>
<feature type="region of interest" description="Disordered" evidence="4">
    <location>
        <begin position="31"/>
        <end position="56"/>
    </location>
</feature>
<dbReference type="CDD" id="cd02440">
    <property type="entry name" value="AdoMet_MTases"/>
    <property type="match status" value="1"/>
</dbReference>
<dbReference type="InterPro" id="IPR002347">
    <property type="entry name" value="SDR_fam"/>
</dbReference>
<reference evidence="5 6" key="1">
    <citation type="journal article" date="2019" name="Fungal Biol. Biotechnol.">
        <title>Draft genome sequence of fastidious pathogen Ceratobasidium theobromae, which causes vascular-streak dieback in Theobroma cacao.</title>
        <authorList>
            <person name="Ali S.S."/>
            <person name="Asman A."/>
            <person name="Shao J."/>
            <person name="Firmansyah A.P."/>
            <person name="Susilo A.W."/>
            <person name="Rosmana A."/>
            <person name="McMahon P."/>
            <person name="Junaid M."/>
            <person name="Guest D."/>
            <person name="Kheng T.Y."/>
            <person name="Meinhardt L.W."/>
            <person name="Bailey B.A."/>
        </authorList>
    </citation>
    <scope>NUCLEOTIDE SEQUENCE [LARGE SCALE GENOMIC DNA]</scope>
    <source>
        <strain evidence="5 6">CT2</strain>
    </source>
</reference>
<dbReference type="EMBL" id="SSOP01000173">
    <property type="protein sequence ID" value="KAB5590395.1"/>
    <property type="molecule type" value="Genomic_DNA"/>
</dbReference>
<keyword evidence="6" id="KW-1185">Reference proteome</keyword>
<dbReference type="InterPro" id="IPR029063">
    <property type="entry name" value="SAM-dependent_MTases_sf"/>
</dbReference>
<feature type="compositionally biased region" description="Polar residues" evidence="4">
    <location>
        <begin position="34"/>
        <end position="47"/>
    </location>
</feature>
<dbReference type="PRINTS" id="PR00080">
    <property type="entry name" value="SDRFAMILY"/>
</dbReference>
<evidence type="ECO:0000313" key="5">
    <source>
        <dbReference type="EMBL" id="KAB5590395.1"/>
    </source>
</evidence>
<gene>
    <name evidence="5" type="ORF">CTheo_6161</name>
</gene>
<feature type="compositionally biased region" description="Basic residues" evidence="4">
    <location>
        <begin position="1107"/>
        <end position="1122"/>
    </location>
</feature>
<dbReference type="Gene3D" id="3.40.50.150">
    <property type="entry name" value="Vaccinia Virus protein VP39"/>
    <property type="match status" value="1"/>
</dbReference>
<evidence type="ECO:0000256" key="1">
    <source>
        <dbReference type="ARBA" id="ARBA00006484"/>
    </source>
</evidence>
<dbReference type="SUPFAM" id="SSF51735">
    <property type="entry name" value="NAD(P)-binding Rossmann-fold domains"/>
    <property type="match status" value="1"/>
</dbReference>
<evidence type="ECO:0000313" key="6">
    <source>
        <dbReference type="Proteomes" id="UP000383932"/>
    </source>
</evidence>
<feature type="region of interest" description="Disordered" evidence="4">
    <location>
        <begin position="254"/>
        <end position="275"/>
    </location>
</feature>
<name>A0A5N5QF68_9AGAM</name>
<evidence type="ECO:0000256" key="2">
    <source>
        <dbReference type="ARBA" id="ARBA00022857"/>
    </source>
</evidence>
<dbReference type="PROSITE" id="PS00061">
    <property type="entry name" value="ADH_SHORT"/>
    <property type="match status" value="1"/>
</dbReference>
<keyword evidence="3" id="KW-0560">Oxidoreductase</keyword>
<sequence>MDPDPQRRDIDDSTVARMSDTASTLSRLIDDADTTPSLTNDGCTETGTDGRVSPAPSLYSLTPSLRDQSFRHVHGRSLNAHSDIYSLPADEEEAQRLYKQHKLFYLLARNDHYYGMTKLVQEILAPTRERQRMVLDLGCGPGAWTVQCATDFPHVEVLGVDLAPTSAMAPPPNCRFEIDDLNLGLEHFFGPTFDIIHARLLNSGVKDYAGLVDQVSRCIRPGGLVIFAEFDFRIWAEDHRLLIPPNFYTPLPSQPKSELGTSSVGSGLSSGGRASASNKVSTVLTNWDIPIWMATMSKCVRAKGGNIDAAALLKNWLREHPNFEDVQSRDLWAPLGPWKPTQPNDWTEHPNFPITGEMSRDNLIATRPLLYGWYSPEEVAKLEDAATREVQAENKPMYIRVQVATGRKKNYTIENNMSQHEQVDLSIARLFGVKGKIALVSGGGSGIGFMIASALVQNGAKVYIASRKEKQLQEAQKALNEKGPGRCEYIVADLSSKAGCQALCDSFKQRESKLHILVNNSGASWGAAWDNFPEKEGWDRVMALNVKSLFYMTSGLTELLQKDATALDPGRVVNISSVAGKDPIAQDTALASKGQGLWSYNTSKAAVNHLTTTMAVTLAPKCITVNAILPGVYPSKMTAFGFSKAGDTLAKSHPMGRVGAPTDIAGLFLFLVSPGSAHVTGAHIESDGGAIDSVADAALAPVPHTSSLSLNSQVASSLELKETKEFPHSRKSSGFSVFGLTEEELRLIDESVERLATNNSCFSSAAGSESLLPEHFAHPRPTYLEVAIESPVPSTIDTSPAPTLGRSPVSSPSVMNSLYSRFRASRKSLSVSDLVGPVWCEFQFDYGLRGKRHLPPSKRPEVLQTRTGTEIRVQKDVAVQNDRVLKKGTAVHKKLEKEIRPIEVEIAPKTREDIWGLKLFDMLSNIRILIDQGRCDEVVWTSSPLPSPIVPGAFPPKEQSASPVLKATNIIHILDNKTREVDNLPRERDALRSRLQLMIYKRLLDGLLTTKKSRKKRNKTARRLSLPDVWKHYSLDPLAPFSPSFLKESAALITTNGLGPEVERATCLKELEGVWNGVVRELADTTGSGEQKSGIVSNTLKLVYRKRVGSKKRSKSSSKRHSRESSPGSPQKGKRKSKRVRAESEDVDLQRAIHASLAPGSQEEIASIQSETSEVMREGRKDEGEGLVKVPEGNTHTPGSWILRDDDLEGAIAESRRSYKEETGKDAPSPSPPPSLDLKSKEKSNDGIIGTVEFEYDDKVLEDHLNDVLDFWHDRRPLRGVAIEDTGRCASCEFSDGCEWLADKHKQHLLKQSLVTNEDEPVRPVASI</sequence>